<dbReference type="RefSeq" id="XP_003664168.1">
    <property type="nucleotide sequence ID" value="XM_003664120.1"/>
</dbReference>
<evidence type="ECO:0000313" key="4">
    <source>
        <dbReference type="EMBL" id="AEO58923.1"/>
    </source>
</evidence>
<feature type="compositionally biased region" description="Basic and acidic residues" evidence="2">
    <location>
        <begin position="123"/>
        <end position="156"/>
    </location>
</feature>
<dbReference type="PANTHER" id="PTHR12357">
    <property type="entry name" value="YTH YT521-B HOMOLOGY DOMAIN-CONTAINING"/>
    <property type="match status" value="1"/>
</dbReference>
<feature type="region of interest" description="Disordered" evidence="2">
    <location>
        <begin position="348"/>
        <end position="374"/>
    </location>
</feature>
<evidence type="ECO:0000259" key="3">
    <source>
        <dbReference type="PROSITE" id="PS50882"/>
    </source>
</evidence>
<dbReference type="GO" id="GO:0005654">
    <property type="term" value="C:nucleoplasm"/>
    <property type="evidence" value="ECO:0007669"/>
    <property type="project" value="TreeGrafter"/>
</dbReference>
<feature type="region of interest" description="Disordered" evidence="2">
    <location>
        <begin position="59"/>
        <end position="192"/>
    </location>
</feature>
<sequence length="384" mass="44546">MTDYYNVEARTRRLARFRRAKALAAEKRRIEEEERKLKEEEELEMELQRSTVARLTSAVPSAFSASDSNTLPTPVTPITKSVNEGEGRDTSRVIPVKRELEPETSPEARQEKVPRLEAPPSTRSRDLEDRTREDDKRDELYSRRELSPRHQDRHDQSPLPRPHYRDDNNGEDNRRVDRYRGEDSRYRESERRSSYPIHVDLGRKGDTRFFILKSFNEENVRRCMEDCLWTTQIPNAEVLSKAFAECKNVILFFSVNKSKAFQGYARMMSAPSPDNPRPSFAKGIHWETSDPFRVRWLSKTAVDFWRIGHIKNPYNDYLPVLVGKDGQEIEEECGAALLREMEGYAAAAESSRSYGGGKRPAVESYHLGRRESGGGRFYVDRYRG</sequence>
<dbReference type="OMA" id="DRFQKRD"/>
<dbReference type="PANTHER" id="PTHR12357:SF3">
    <property type="entry name" value="YTH DOMAIN-CONTAINING PROTEIN 1"/>
    <property type="match status" value="1"/>
</dbReference>
<proteinExistence type="predicted"/>
<dbReference type="GeneID" id="11513799"/>
<dbReference type="VEuPathDB" id="FungiDB:MYCTH_2306674"/>
<dbReference type="FunCoup" id="G2QHR3">
    <property type="interactions" value="10"/>
</dbReference>
<feature type="coiled-coil region" evidence="1">
    <location>
        <begin position="20"/>
        <end position="50"/>
    </location>
</feature>
<dbReference type="eggNOG" id="KOG1902">
    <property type="taxonomic scope" value="Eukaryota"/>
</dbReference>
<dbReference type="GO" id="GO:1990247">
    <property type="term" value="F:N6-methyladenosine-containing RNA reader activity"/>
    <property type="evidence" value="ECO:0007669"/>
    <property type="project" value="TreeGrafter"/>
</dbReference>
<dbReference type="PROSITE" id="PS50882">
    <property type="entry name" value="YTH"/>
    <property type="match status" value="1"/>
</dbReference>
<feature type="compositionally biased region" description="Basic and acidic residues" evidence="2">
    <location>
        <begin position="83"/>
        <end position="115"/>
    </location>
</feature>
<dbReference type="GO" id="GO:0000398">
    <property type="term" value="P:mRNA splicing, via spliceosome"/>
    <property type="evidence" value="ECO:0007669"/>
    <property type="project" value="TreeGrafter"/>
</dbReference>
<reference evidence="4 5" key="1">
    <citation type="journal article" date="2011" name="Nat. Biotechnol.">
        <title>Comparative genomic analysis of the thermophilic biomass-degrading fungi Myceliophthora thermophila and Thielavia terrestris.</title>
        <authorList>
            <person name="Berka R.M."/>
            <person name="Grigoriev I.V."/>
            <person name="Otillar R."/>
            <person name="Salamov A."/>
            <person name="Grimwood J."/>
            <person name="Reid I."/>
            <person name="Ishmael N."/>
            <person name="John T."/>
            <person name="Darmond C."/>
            <person name="Moisan M.-C."/>
            <person name="Henrissat B."/>
            <person name="Coutinho P.M."/>
            <person name="Lombard V."/>
            <person name="Natvig D.O."/>
            <person name="Lindquist E."/>
            <person name="Schmutz J."/>
            <person name="Lucas S."/>
            <person name="Harris P."/>
            <person name="Powlowski J."/>
            <person name="Bellemare A."/>
            <person name="Taylor D."/>
            <person name="Butler G."/>
            <person name="de Vries R.P."/>
            <person name="Allijn I.E."/>
            <person name="van den Brink J."/>
            <person name="Ushinsky S."/>
            <person name="Storms R."/>
            <person name="Powell A.J."/>
            <person name="Paulsen I.T."/>
            <person name="Elbourne L.D.H."/>
            <person name="Baker S.E."/>
            <person name="Magnuson J."/>
            <person name="LaBoissiere S."/>
            <person name="Clutterbuck A.J."/>
            <person name="Martinez D."/>
            <person name="Wogulis M."/>
            <person name="de Leon A.L."/>
            <person name="Rey M.W."/>
            <person name="Tsang A."/>
        </authorList>
    </citation>
    <scope>NUCLEOTIDE SEQUENCE [LARGE SCALE GENOMIC DNA]</scope>
    <source>
        <strain evidence="5">ATCC 42464 / BCRC 31852 / DSM 1799</strain>
    </source>
</reference>
<organism evidence="4 5">
    <name type="scientific">Thermothelomyces thermophilus (strain ATCC 42464 / BCRC 31852 / DSM 1799)</name>
    <name type="common">Sporotrichum thermophile</name>
    <dbReference type="NCBI Taxonomy" id="573729"/>
    <lineage>
        <taxon>Eukaryota</taxon>
        <taxon>Fungi</taxon>
        <taxon>Dikarya</taxon>
        <taxon>Ascomycota</taxon>
        <taxon>Pezizomycotina</taxon>
        <taxon>Sordariomycetes</taxon>
        <taxon>Sordariomycetidae</taxon>
        <taxon>Sordariales</taxon>
        <taxon>Chaetomiaceae</taxon>
        <taxon>Thermothelomyces</taxon>
    </lineage>
</organism>
<dbReference type="InterPro" id="IPR045168">
    <property type="entry name" value="YTH_prot"/>
</dbReference>
<dbReference type="Proteomes" id="UP000007322">
    <property type="component" value="Chromosome 4"/>
</dbReference>
<dbReference type="Gene3D" id="3.10.590.10">
    <property type="entry name" value="ph1033 like domains"/>
    <property type="match status" value="1"/>
</dbReference>
<evidence type="ECO:0000313" key="5">
    <source>
        <dbReference type="Proteomes" id="UP000007322"/>
    </source>
</evidence>
<dbReference type="KEGG" id="mtm:MYCTH_2306674"/>
<keyword evidence="5" id="KW-1185">Reference proteome</keyword>
<dbReference type="GO" id="GO:0000381">
    <property type="term" value="P:regulation of alternative mRNA splicing, via spliceosome"/>
    <property type="evidence" value="ECO:0007669"/>
    <property type="project" value="TreeGrafter"/>
</dbReference>
<dbReference type="STRING" id="573729.G2QHR3"/>
<name>G2QHR3_THET4</name>
<dbReference type="OrthoDB" id="6103986at2759"/>
<accession>G2QHR3</accession>
<dbReference type="GO" id="GO:0003729">
    <property type="term" value="F:mRNA binding"/>
    <property type="evidence" value="ECO:0007669"/>
    <property type="project" value="TreeGrafter"/>
</dbReference>
<evidence type="ECO:0000256" key="2">
    <source>
        <dbReference type="SAM" id="MobiDB-lite"/>
    </source>
</evidence>
<feature type="compositionally biased region" description="Basic and acidic residues" evidence="2">
    <location>
        <begin position="163"/>
        <end position="192"/>
    </location>
</feature>
<evidence type="ECO:0000256" key="1">
    <source>
        <dbReference type="SAM" id="Coils"/>
    </source>
</evidence>
<dbReference type="HOGENOM" id="CLU_719983_0_0_1"/>
<dbReference type="CDD" id="cd21134">
    <property type="entry name" value="YTH"/>
    <property type="match status" value="1"/>
</dbReference>
<feature type="domain" description="YTH" evidence="3">
    <location>
        <begin position="207"/>
        <end position="341"/>
    </location>
</feature>
<dbReference type="InParanoid" id="G2QHR3"/>
<dbReference type="InterPro" id="IPR007275">
    <property type="entry name" value="YTH_domain"/>
</dbReference>
<dbReference type="Pfam" id="PF04146">
    <property type="entry name" value="YTH"/>
    <property type="match status" value="1"/>
</dbReference>
<dbReference type="EMBL" id="CP003005">
    <property type="protein sequence ID" value="AEO58923.1"/>
    <property type="molecule type" value="Genomic_DNA"/>
</dbReference>
<feature type="compositionally biased region" description="Polar residues" evidence="2">
    <location>
        <begin position="63"/>
        <end position="82"/>
    </location>
</feature>
<gene>
    <name evidence="4" type="ORF">MYCTH_2306674</name>
</gene>
<keyword evidence="1" id="KW-0175">Coiled coil</keyword>
<protein>
    <recommendedName>
        <fullName evidence="3">YTH domain-containing protein</fullName>
    </recommendedName>
</protein>
<dbReference type="AlphaFoldDB" id="G2QHR3"/>